<protein>
    <submittedName>
        <fullName evidence="6">Peptide/nickel transport system ATP-binding protein</fullName>
    </submittedName>
</protein>
<gene>
    <name evidence="6" type="ORF">E9229_000978</name>
</gene>
<keyword evidence="7" id="KW-1185">Reference proteome</keyword>
<dbReference type="EMBL" id="JACHVS010000001">
    <property type="protein sequence ID" value="MBB2994787.1"/>
    <property type="molecule type" value="Genomic_DNA"/>
</dbReference>
<name>A0A839QGG0_9MICC</name>
<evidence type="ECO:0000313" key="7">
    <source>
        <dbReference type="Proteomes" id="UP000523000"/>
    </source>
</evidence>
<sequence>MISGDDLLRVENLNVSFGNTQVVHGVGLQLKRGETLALVGESGSGKSVTARSLIGLAGSGSRVLADALELEGRDLRTLGNSGWRTLRGTRAGYVSQDALGSLDPLRSIGREIEDSLRLHTKLGARARAARVLELLEAVGLDEPALRAGQRSGELSGGMRQRALIAAAVAMNPPLLIADEPTTALDATIQAQIMELLAQLCSAGTGLLLISHDLAVVASVADRIAVMSAGRIVEQGPTAQVLGTPSHAYTRALLRAVPSGQPRGTLLSAASERIEVNTPIPAPTAPVPEDAEVLRASDLHKSFRRPDGSRFEAVRGVSLSLAAGKTLGLVGESGSGKTTTARLVLALETPDAGSVRLFGAQWSSLPEATRRPLRPRVGAVYQDPQASFDPRLSVGQLLTDALSGGKTRRPGPWRAETAALLELVGLDPTLASSNPRTLSGGQRQRVAIARALAPKPELLICDEPVSALDVSVQAQILDLLDELQQRLGLSCLFISHDLAVVRHMSDTVAVMRGGRILEQGCTEAVFTAPVHPYTRDLLAASPTLSP</sequence>
<dbReference type="Pfam" id="PF00005">
    <property type="entry name" value="ABC_tran"/>
    <property type="match status" value="2"/>
</dbReference>
<dbReference type="SMART" id="SM00382">
    <property type="entry name" value="AAA"/>
    <property type="match status" value="2"/>
</dbReference>
<dbReference type="InterPro" id="IPR027417">
    <property type="entry name" value="P-loop_NTPase"/>
</dbReference>
<evidence type="ECO:0000256" key="2">
    <source>
        <dbReference type="ARBA" id="ARBA00022448"/>
    </source>
</evidence>
<organism evidence="6 7">
    <name type="scientific">Paeniglutamicibacter cryotolerans</name>
    <dbReference type="NCBI Taxonomy" id="670079"/>
    <lineage>
        <taxon>Bacteria</taxon>
        <taxon>Bacillati</taxon>
        <taxon>Actinomycetota</taxon>
        <taxon>Actinomycetes</taxon>
        <taxon>Micrococcales</taxon>
        <taxon>Micrococcaceae</taxon>
        <taxon>Paeniglutamicibacter</taxon>
    </lineage>
</organism>
<dbReference type="GO" id="GO:0055085">
    <property type="term" value="P:transmembrane transport"/>
    <property type="evidence" value="ECO:0007669"/>
    <property type="project" value="UniProtKB-ARBA"/>
</dbReference>
<dbReference type="SUPFAM" id="SSF52540">
    <property type="entry name" value="P-loop containing nucleoside triphosphate hydrolases"/>
    <property type="match status" value="2"/>
</dbReference>
<dbReference type="Gene3D" id="3.40.50.300">
    <property type="entry name" value="P-loop containing nucleotide triphosphate hydrolases"/>
    <property type="match status" value="2"/>
</dbReference>
<dbReference type="NCBIfam" id="NF008453">
    <property type="entry name" value="PRK11308.1"/>
    <property type="match status" value="2"/>
</dbReference>
<evidence type="ECO:0000256" key="1">
    <source>
        <dbReference type="ARBA" id="ARBA00005417"/>
    </source>
</evidence>
<dbReference type="PROSITE" id="PS00211">
    <property type="entry name" value="ABC_TRANSPORTER_1"/>
    <property type="match status" value="2"/>
</dbReference>
<dbReference type="GO" id="GO:0016887">
    <property type="term" value="F:ATP hydrolysis activity"/>
    <property type="evidence" value="ECO:0007669"/>
    <property type="project" value="InterPro"/>
</dbReference>
<dbReference type="PROSITE" id="PS50893">
    <property type="entry name" value="ABC_TRANSPORTER_2"/>
    <property type="match status" value="2"/>
</dbReference>
<accession>A0A839QGG0</accession>
<dbReference type="GO" id="GO:0015833">
    <property type="term" value="P:peptide transport"/>
    <property type="evidence" value="ECO:0007669"/>
    <property type="project" value="InterPro"/>
</dbReference>
<keyword evidence="2" id="KW-0813">Transport</keyword>
<comment type="similarity">
    <text evidence="1">Belongs to the ABC transporter superfamily.</text>
</comment>
<dbReference type="InterPro" id="IPR013563">
    <property type="entry name" value="Oligopep_ABC_C"/>
</dbReference>
<evidence type="ECO:0000256" key="4">
    <source>
        <dbReference type="ARBA" id="ARBA00022840"/>
    </source>
</evidence>
<dbReference type="CDD" id="cd03257">
    <property type="entry name" value="ABC_NikE_OppD_transporters"/>
    <property type="match status" value="2"/>
</dbReference>
<dbReference type="GO" id="GO:0005524">
    <property type="term" value="F:ATP binding"/>
    <property type="evidence" value="ECO:0007669"/>
    <property type="project" value="UniProtKB-KW"/>
</dbReference>
<dbReference type="PANTHER" id="PTHR43776:SF7">
    <property type="entry name" value="D,D-DIPEPTIDE TRANSPORT ATP-BINDING PROTEIN DDPF-RELATED"/>
    <property type="match status" value="1"/>
</dbReference>
<keyword evidence="3" id="KW-0547">Nucleotide-binding</keyword>
<evidence type="ECO:0000256" key="3">
    <source>
        <dbReference type="ARBA" id="ARBA00022741"/>
    </source>
</evidence>
<keyword evidence="4 6" id="KW-0067">ATP-binding</keyword>
<dbReference type="AlphaFoldDB" id="A0A839QGG0"/>
<evidence type="ECO:0000259" key="5">
    <source>
        <dbReference type="PROSITE" id="PS50893"/>
    </source>
</evidence>
<dbReference type="InterPro" id="IPR003439">
    <property type="entry name" value="ABC_transporter-like_ATP-bd"/>
</dbReference>
<feature type="domain" description="ABC transporter" evidence="5">
    <location>
        <begin position="8"/>
        <end position="253"/>
    </location>
</feature>
<feature type="domain" description="ABC transporter" evidence="5">
    <location>
        <begin position="293"/>
        <end position="537"/>
    </location>
</feature>
<dbReference type="NCBIfam" id="NF007739">
    <property type="entry name" value="PRK10419.1"/>
    <property type="match status" value="2"/>
</dbReference>
<dbReference type="RefSeq" id="WP_183510122.1">
    <property type="nucleotide sequence ID" value="NZ_BAABGK010000036.1"/>
</dbReference>
<dbReference type="Pfam" id="PF08352">
    <property type="entry name" value="oligo_HPY"/>
    <property type="match status" value="2"/>
</dbReference>
<reference evidence="6 7" key="1">
    <citation type="submission" date="2020-08" db="EMBL/GenBank/DDBJ databases">
        <title>Sequencing the genomes of 1000 actinobacteria strains.</title>
        <authorList>
            <person name="Klenk H.-P."/>
        </authorList>
    </citation>
    <scope>NUCLEOTIDE SEQUENCE [LARGE SCALE GENOMIC DNA]</scope>
    <source>
        <strain evidence="6 7">DSM 22826</strain>
    </source>
</reference>
<dbReference type="InterPro" id="IPR003593">
    <property type="entry name" value="AAA+_ATPase"/>
</dbReference>
<dbReference type="PANTHER" id="PTHR43776">
    <property type="entry name" value="TRANSPORT ATP-BINDING PROTEIN"/>
    <property type="match status" value="1"/>
</dbReference>
<proteinExistence type="inferred from homology"/>
<comment type="caution">
    <text evidence="6">The sequence shown here is derived from an EMBL/GenBank/DDBJ whole genome shotgun (WGS) entry which is preliminary data.</text>
</comment>
<dbReference type="Proteomes" id="UP000523000">
    <property type="component" value="Unassembled WGS sequence"/>
</dbReference>
<dbReference type="InterPro" id="IPR050319">
    <property type="entry name" value="ABC_transp_ATP-bind"/>
</dbReference>
<evidence type="ECO:0000313" key="6">
    <source>
        <dbReference type="EMBL" id="MBB2994787.1"/>
    </source>
</evidence>
<dbReference type="InterPro" id="IPR017871">
    <property type="entry name" value="ABC_transporter-like_CS"/>
</dbReference>